<keyword evidence="2" id="KW-1185">Reference proteome</keyword>
<reference evidence="1" key="1">
    <citation type="submission" date="2024-05" db="EMBL/GenBank/DDBJ databases">
        <title>30 novel species of actinomycetes from the DSMZ collection.</title>
        <authorList>
            <person name="Nouioui I."/>
        </authorList>
    </citation>
    <scope>NUCLEOTIDE SEQUENCE</scope>
    <source>
        <strain evidence="1">DSM 41014</strain>
    </source>
</reference>
<evidence type="ECO:0000313" key="1">
    <source>
        <dbReference type="EMBL" id="MDT0478265.1"/>
    </source>
</evidence>
<feature type="non-terminal residue" evidence="1">
    <location>
        <position position="154"/>
    </location>
</feature>
<feature type="non-terminal residue" evidence="1">
    <location>
        <position position="1"/>
    </location>
</feature>
<evidence type="ECO:0000313" key="2">
    <source>
        <dbReference type="Proteomes" id="UP001180489"/>
    </source>
</evidence>
<accession>A0ABU2UY95</accession>
<dbReference type="RefSeq" id="WP_311638178.1">
    <property type="nucleotide sequence ID" value="NZ_JAVRFF010000285.1"/>
</dbReference>
<name>A0ABU2UY95_9ACTN</name>
<dbReference type="Pfam" id="PF07592">
    <property type="entry name" value="DDE_Tnp_ISAZ013"/>
    <property type="match status" value="1"/>
</dbReference>
<protein>
    <submittedName>
        <fullName evidence="1">ISAzo13 family transposase</fullName>
    </submittedName>
</protein>
<dbReference type="NCBIfam" id="NF033519">
    <property type="entry name" value="transpos_ISAzo13"/>
    <property type="match status" value="1"/>
</dbReference>
<dbReference type="EMBL" id="JAVRFF010000285">
    <property type="protein sequence ID" value="MDT0478265.1"/>
    <property type="molecule type" value="Genomic_DNA"/>
</dbReference>
<dbReference type="Proteomes" id="UP001180489">
    <property type="component" value="Unassembled WGS sequence"/>
</dbReference>
<sequence length="154" mass="16879">ERGDPMSPRHWTTTSTRKLAAELTRQGHRVSADTVAGLLREEGFSLQANAKTIEGAQHPDRDAQFRYLNEQARDHRDAGDPVISVDSKKKELIGDYRNAGHAWQPAGQPVRVKTHDFPGQAAKAIPYGIYDMTANTGWVSIGTDHDTAAFAVAS</sequence>
<organism evidence="1 2">
    <name type="scientific">Streptomyces hintoniae</name>
    <dbReference type="NCBI Taxonomy" id="3075521"/>
    <lineage>
        <taxon>Bacteria</taxon>
        <taxon>Bacillati</taxon>
        <taxon>Actinomycetota</taxon>
        <taxon>Actinomycetes</taxon>
        <taxon>Kitasatosporales</taxon>
        <taxon>Streptomycetaceae</taxon>
        <taxon>Streptomyces</taxon>
    </lineage>
</organism>
<proteinExistence type="predicted"/>
<gene>
    <name evidence="1" type="ORF">RM863_39780</name>
</gene>
<dbReference type="InterPro" id="IPR011518">
    <property type="entry name" value="Transposase_36"/>
</dbReference>
<comment type="caution">
    <text evidence="1">The sequence shown here is derived from an EMBL/GenBank/DDBJ whole genome shotgun (WGS) entry which is preliminary data.</text>
</comment>